<evidence type="ECO:0000259" key="2">
    <source>
        <dbReference type="SMART" id="SM00739"/>
    </source>
</evidence>
<feature type="region of interest" description="Disordered" evidence="1">
    <location>
        <begin position="174"/>
        <end position="196"/>
    </location>
</feature>
<feature type="domain" description="KOW" evidence="2">
    <location>
        <begin position="31"/>
        <end position="58"/>
    </location>
</feature>
<organism evidence="3 4">
    <name type="scientific">Laccaria amethystina LaAM-08-1</name>
    <dbReference type="NCBI Taxonomy" id="1095629"/>
    <lineage>
        <taxon>Eukaryota</taxon>
        <taxon>Fungi</taxon>
        <taxon>Dikarya</taxon>
        <taxon>Basidiomycota</taxon>
        <taxon>Agaricomycotina</taxon>
        <taxon>Agaricomycetes</taxon>
        <taxon>Agaricomycetidae</taxon>
        <taxon>Agaricales</taxon>
        <taxon>Agaricineae</taxon>
        <taxon>Hydnangiaceae</taxon>
        <taxon>Laccaria</taxon>
    </lineage>
</organism>
<dbReference type="HOGENOM" id="CLU_076404_0_0_1"/>
<dbReference type="InterPro" id="IPR008991">
    <property type="entry name" value="Translation_prot_SH3-like_sf"/>
</dbReference>
<keyword evidence="4" id="KW-1185">Reference proteome</keyword>
<feature type="compositionally biased region" description="Low complexity" evidence="1">
    <location>
        <begin position="179"/>
        <end position="196"/>
    </location>
</feature>
<dbReference type="SMART" id="SM00739">
    <property type="entry name" value="KOW"/>
    <property type="match status" value="2"/>
</dbReference>
<dbReference type="STRING" id="1095629.A0A0C9WP53"/>
<gene>
    <name evidence="3" type="ORF">K443DRAFT_135253</name>
</gene>
<reference evidence="3 4" key="1">
    <citation type="submission" date="2014-04" db="EMBL/GenBank/DDBJ databases">
        <authorList>
            <consortium name="DOE Joint Genome Institute"/>
            <person name="Kuo A."/>
            <person name="Kohler A."/>
            <person name="Nagy L.G."/>
            <person name="Floudas D."/>
            <person name="Copeland A."/>
            <person name="Barry K.W."/>
            <person name="Cichocki N."/>
            <person name="Veneault-Fourrey C."/>
            <person name="LaButti K."/>
            <person name="Lindquist E.A."/>
            <person name="Lipzen A."/>
            <person name="Lundell T."/>
            <person name="Morin E."/>
            <person name="Murat C."/>
            <person name="Sun H."/>
            <person name="Tunlid A."/>
            <person name="Henrissat B."/>
            <person name="Grigoriev I.V."/>
            <person name="Hibbett D.S."/>
            <person name="Martin F."/>
            <person name="Nordberg H.P."/>
            <person name="Cantor M.N."/>
            <person name="Hua S.X."/>
        </authorList>
    </citation>
    <scope>NUCLEOTIDE SEQUENCE [LARGE SCALE GENOMIC DNA]</scope>
    <source>
        <strain evidence="3 4">LaAM-08-1</strain>
    </source>
</reference>
<reference evidence="4" key="2">
    <citation type="submission" date="2015-01" db="EMBL/GenBank/DDBJ databases">
        <title>Evolutionary Origins and Diversification of the Mycorrhizal Mutualists.</title>
        <authorList>
            <consortium name="DOE Joint Genome Institute"/>
            <consortium name="Mycorrhizal Genomics Consortium"/>
            <person name="Kohler A."/>
            <person name="Kuo A."/>
            <person name="Nagy L.G."/>
            <person name="Floudas D."/>
            <person name="Copeland A."/>
            <person name="Barry K.W."/>
            <person name="Cichocki N."/>
            <person name="Veneault-Fourrey C."/>
            <person name="LaButti K."/>
            <person name="Lindquist E.A."/>
            <person name="Lipzen A."/>
            <person name="Lundell T."/>
            <person name="Morin E."/>
            <person name="Murat C."/>
            <person name="Riley R."/>
            <person name="Ohm R."/>
            <person name="Sun H."/>
            <person name="Tunlid A."/>
            <person name="Henrissat B."/>
            <person name="Grigoriev I.V."/>
            <person name="Hibbett D.S."/>
            <person name="Martin F."/>
        </authorList>
    </citation>
    <scope>NUCLEOTIDE SEQUENCE [LARGE SCALE GENOMIC DNA]</scope>
    <source>
        <strain evidence="4">LaAM-08-1</strain>
    </source>
</reference>
<dbReference type="InterPro" id="IPR005824">
    <property type="entry name" value="KOW"/>
</dbReference>
<evidence type="ECO:0000256" key="1">
    <source>
        <dbReference type="SAM" id="MobiDB-lite"/>
    </source>
</evidence>
<evidence type="ECO:0000313" key="4">
    <source>
        <dbReference type="Proteomes" id="UP000054477"/>
    </source>
</evidence>
<feature type="region of interest" description="Disordered" evidence="1">
    <location>
        <begin position="212"/>
        <end position="242"/>
    </location>
</feature>
<evidence type="ECO:0000313" key="3">
    <source>
        <dbReference type="EMBL" id="KIJ92540.1"/>
    </source>
</evidence>
<feature type="domain" description="KOW" evidence="2">
    <location>
        <begin position="114"/>
        <end position="141"/>
    </location>
</feature>
<dbReference type="InterPro" id="IPR014722">
    <property type="entry name" value="Rib_uL2_dom2"/>
</dbReference>
<name>A0A0C9WP53_9AGAR</name>
<dbReference type="OrthoDB" id="3057097at2759"/>
<dbReference type="EMBL" id="KN838902">
    <property type="protein sequence ID" value="KIJ92540.1"/>
    <property type="molecule type" value="Genomic_DNA"/>
</dbReference>
<accession>A0A0C9WP53</accession>
<sequence>MLFDFVGGTGKNFQTDYFETSTIALTSLRKDLRIGDEVRVESGTHKDITGWVVNKNNESVWLFNHETGIEIEVSAGSVNFYSPPRTFDMDYSITPAQKEATNDSKSKMSEDPNRYLVGKHVIVTARSFKNYRGIVKSTLRGGKVFVELGAHLHRQESFEVKSLRLITNYRKSKIKNRDSSPGASAAATSSGSSASATESCYLPLRPSLLHADIPSTPLPNPEEMSTSPAWNPSSRTPNRGDNAPPPYWLVESCFNGTRISLRILHTNPDFHNGKYEYKQVEFKGVVGDMVRITVMWETIEIPFKYLVPTIPSQAQEIVVAFEGPQKGKKFKIMVFKHDVCGCSNWESATRRRKVDLEIPTDQLVVVYR</sequence>
<dbReference type="Proteomes" id="UP000054477">
    <property type="component" value="Unassembled WGS sequence"/>
</dbReference>
<protein>
    <recommendedName>
        <fullName evidence="2">KOW domain-containing protein</fullName>
    </recommendedName>
</protein>
<dbReference type="Gene3D" id="2.30.30.30">
    <property type="match status" value="2"/>
</dbReference>
<proteinExistence type="predicted"/>
<dbReference type="SUPFAM" id="SSF50104">
    <property type="entry name" value="Translation proteins SH3-like domain"/>
    <property type="match status" value="1"/>
</dbReference>
<dbReference type="AlphaFoldDB" id="A0A0C9WP53"/>
<feature type="compositionally biased region" description="Polar residues" evidence="1">
    <location>
        <begin position="223"/>
        <end position="239"/>
    </location>
</feature>